<organism evidence="2 3">
    <name type="scientific">Thalassomonas actiniarum</name>
    <dbReference type="NCBI Taxonomy" id="485447"/>
    <lineage>
        <taxon>Bacteria</taxon>
        <taxon>Pseudomonadati</taxon>
        <taxon>Pseudomonadota</taxon>
        <taxon>Gammaproteobacteria</taxon>
        <taxon>Alteromonadales</taxon>
        <taxon>Colwelliaceae</taxon>
        <taxon>Thalassomonas</taxon>
    </lineage>
</organism>
<dbReference type="EMBL" id="CP059735">
    <property type="protein sequence ID" value="WDD97255.1"/>
    <property type="molecule type" value="Genomic_DNA"/>
</dbReference>
<dbReference type="AlphaFoldDB" id="A0AAF0C1Y7"/>
<dbReference type="RefSeq" id="WP_044836032.1">
    <property type="nucleotide sequence ID" value="NZ_CP059735.1"/>
</dbReference>
<dbReference type="Pfam" id="PF07027">
    <property type="entry name" value="DUF1318"/>
    <property type="match status" value="1"/>
</dbReference>
<sequence length="106" mass="11403">MKIKLITAALACLLTFAAHALTLKDAKSSGYLGEQADGYLGLVKENSEAKALMLSVNKKRLARFKAIAKKNKTSVADVAALAGEKFINKTAKGNYIKTSSGKWKKK</sequence>
<name>A0AAF0C1Y7_9GAMM</name>
<dbReference type="KEGG" id="tact:SG35_018155"/>
<evidence type="ECO:0000313" key="3">
    <source>
        <dbReference type="Proteomes" id="UP000032568"/>
    </source>
</evidence>
<dbReference type="PIRSF" id="PIRSF025560">
    <property type="entry name" value="UCP025560"/>
    <property type="match status" value="1"/>
</dbReference>
<reference evidence="2 3" key="2">
    <citation type="journal article" date="2022" name="Mar. Drugs">
        <title>Bioassay-Guided Fractionation Leads to the Detection of Cholic Acid Generated by the Rare Thalassomonas sp.</title>
        <authorList>
            <person name="Pheiffer F."/>
            <person name="Schneider Y.K."/>
            <person name="Hansen E.H."/>
            <person name="Andersen J.H."/>
            <person name="Isaksson J."/>
            <person name="Busche T."/>
            <person name="R C."/>
            <person name="Kalinowski J."/>
            <person name="Zyl L.V."/>
            <person name="Trindade M."/>
        </authorList>
    </citation>
    <scope>NUCLEOTIDE SEQUENCE [LARGE SCALE GENOMIC DNA]</scope>
    <source>
        <strain evidence="2 3">A5K-106</strain>
    </source>
</reference>
<reference evidence="2 3" key="1">
    <citation type="journal article" date="2015" name="Genome Announc.">
        <title>Draft Genome Sequences of Marine Isolates of Thalassomonas viridans and Thalassomonas actiniarum.</title>
        <authorList>
            <person name="Olonade I."/>
            <person name="van Zyl L.J."/>
            <person name="Trindade M."/>
        </authorList>
    </citation>
    <scope>NUCLEOTIDE SEQUENCE [LARGE SCALE GENOMIC DNA]</scope>
    <source>
        <strain evidence="2 3">A5K-106</strain>
    </source>
</reference>
<dbReference type="InterPro" id="IPR008309">
    <property type="entry name" value="YdbL"/>
</dbReference>
<dbReference type="Proteomes" id="UP000032568">
    <property type="component" value="Chromosome"/>
</dbReference>
<gene>
    <name evidence="2" type="ORF">SG35_018155</name>
</gene>
<accession>A0AAF0C1Y7</accession>
<evidence type="ECO:0000256" key="1">
    <source>
        <dbReference type="SAM" id="SignalP"/>
    </source>
</evidence>
<keyword evidence="1" id="KW-0732">Signal</keyword>
<feature type="chain" id="PRO_5042256877" evidence="1">
    <location>
        <begin position="21"/>
        <end position="106"/>
    </location>
</feature>
<keyword evidence="3" id="KW-1185">Reference proteome</keyword>
<evidence type="ECO:0000313" key="2">
    <source>
        <dbReference type="EMBL" id="WDD97255.1"/>
    </source>
</evidence>
<protein>
    <submittedName>
        <fullName evidence="2">YdbL family protein</fullName>
    </submittedName>
</protein>
<proteinExistence type="predicted"/>
<feature type="signal peptide" evidence="1">
    <location>
        <begin position="1"/>
        <end position="20"/>
    </location>
</feature>